<dbReference type="InterPro" id="IPR008930">
    <property type="entry name" value="Terpenoid_cyclase/PrenylTrfase"/>
</dbReference>
<feature type="domain" description="Prenyltransferase alpha-alpha toroid" evidence="8">
    <location>
        <begin position="10"/>
        <end position="321"/>
    </location>
</feature>
<dbReference type="OrthoDB" id="24893at2759"/>
<evidence type="ECO:0000256" key="5">
    <source>
        <dbReference type="ARBA" id="ARBA00022723"/>
    </source>
</evidence>
<evidence type="ECO:0000256" key="2">
    <source>
        <dbReference type="ARBA" id="ARBA00010497"/>
    </source>
</evidence>
<keyword evidence="3" id="KW-0637">Prenyltransferase</keyword>
<evidence type="ECO:0000256" key="1">
    <source>
        <dbReference type="ARBA" id="ARBA00001947"/>
    </source>
</evidence>
<evidence type="ECO:0000256" key="7">
    <source>
        <dbReference type="ARBA" id="ARBA00022833"/>
    </source>
</evidence>
<dbReference type="Gene3D" id="1.50.10.20">
    <property type="match status" value="1"/>
</dbReference>
<keyword evidence="10" id="KW-1185">Reference proteome</keyword>
<dbReference type="GeneID" id="36332183"/>
<dbReference type="EMBL" id="KZ110609">
    <property type="protein sequence ID" value="OSX57247.1"/>
    <property type="molecule type" value="Genomic_DNA"/>
</dbReference>
<keyword evidence="6" id="KW-0677">Repeat</keyword>
<name>A0A1X6MLC5_9APHY</name>
<dbReference type="PANTHER" id="PTHR11774">
    <property type="entry name" value="GERANYLGERANYL TRANSFERASE TYPE BETA SUBUNIT"/>
    <property type="match status" value="1"/>
</dbReference>
<sequence>MSEAPPLPSLARNSHIKHCKLCLSGLPSSQVEMDSSRAAVGFYCLGALDLLGAKITDADRAAWRNWLWAQQTRGKYGTGFKPSTYMTPGNDSDYSEYDTPHLIMTYTAMLSLAVLRDDFARLDRPGILHLIRACQREDGSFSALPVGGEADLRTVYCAFVISSLLDDWSGMDVDSAIAYVRRCESHEGGYGQTPFGEALGGTTYCAVACLELAPSTAASPRETRMSPSHRERTIRWLLHNQTASGGFCGRTNKAADACYCFWCGAALSILGAADQVDSAALARFLADCQFKFGGIAKAPSERSDPYHTYLSLAALAIYPPPAADETWKLPSLNVLWNATTETARWARKHIPASN</sequence>
<evidence type="ECO:0000259" key="8">
    <source>
        <dbReference type="Pfam" id="PF00432"/>
    </source>
</evidence>
<comment type="similarity">
    <text evidence="2">Belongs to the protein prenyltransferase subunit beta family.</text>
</comment>
<dbReference type="Pfam" id="PF00432">
    <property type="entry name" value="Prenyltrans"/>
    <property type="match status" value="1"/>
</dbReference>
<reference evidence="9 10" key="1">
    <citation type="submission" date="2017-04" db="EMBL/GenBank/DDBJ databases">
        <title>Genome Sequence of the Model Brown-Rot Fungus Postia placenta SB12.</title>
        <authorList>
            <consortium name="DOE Joint Genome Institute"/>
            <person name="Gaskell J."/>
            <person name="Kersten P."/>
            <person name="Larrondo L.F."/>
            <person name="Canessa P."/>
            <person name="Martinez D."/>
            <person name="Hibbett D."/>
            <person name="Schmoll M."/>
            <person name="Kubicek C.P."/>
            <person name="Martinez A.T."/>
            <person name="Yadav J."/>
            <person name="Master E."/>
            <person name="Magnuson J.K."/>
            <person name="James T."/>
            <person name="Yaver D."/>
            <person name="Berka R."/>
            <person name="Labutti K."/>
            <person name="Lipzen A."/>
            <person name="Aerts A."/>
            <person name="Barry K."/>
            <person name="Henrissat B."/>
            <person name="Blanchette R."/>
            <person name="Grigoriev I."/>
            <person name="Cullen D."/>
        </authorList>
    </citation>
    <scope>NUCLEOTIDE SEQUENCE [LARGE SCALE GENOMIC DNA]</scope>
    <source>
        <strain evidence="9 10">MAD-698-R-SB12</strain>
    </source>
</reference>
<evidence type="ECO:0000313" key="10">
    <source>
        <dbReference type="Proteomes" id="UP000194127"/>
    </source>
</evidence>
<gene>
    <name evidence="9" type="ORF">POSPLADRAFT_1157768</name>
</gene>
<keyword evidence="5" id="KW-0479">Metal-binding</keyword>
<evidence type="ECO:0000256" key="6">
    <source>
        <dbReference type="ARBA" id="ARBA00022737"/>
    </source>
</evidence>
<organism evidence="9 10">
    <name type="scientific">Postia placenta MAD-698-R-SB12</name>
    <dbReference type="NCBI Taxonomy" id="670580"/>
    <lineage>
        <taxon>Eukaryota</taxon>
        <taxon>Fungi</taxon>
        <taxon>Dikarya</taxon>
        <taxon>Basidiomycota</taxon>
        <taxon>Agaricomycotina</taxon>
        <taxon>Agaricomycetes</taxon>
        <taxon>Polyporales</taxon>
        <taxon>Adustoporiaceae</taxon>
        <taxon>Rhodonia</taxon>
    </lineage>
</organism>
<dbReference type="RefSeq" id="XP_024334041.1">
    <property type="nucleotide sequence ID" value="XM_024487234.1"/>
</dbReference>
<accession>A0A1X6MLC5</accession>
<keyword evidence="4" id="KW-0808">Transferase</keyword>
<evidence type="ECO:0000256" key="3">
    <source>
        <dbReference type="ARBA" id="ARBA00022602"/>
    </source>
</evidence>
<protein>
    <recommendedName>
        <fullName evidence="8">Prenyltransferase alpha-alpha toroid domain-containing protein</fullName>
    </recommendedName>
</protein>
<dbReference type="PANTHER" id="PTHR11774:SF4">
    <property type="entry name" value="GERANYLGERANYL TRANSFERASE TYPE-1 SUBUNIT BETA"/>
    <property type="match status" value="1"/>
</dbReference>
<dbReference type="GO" id="GO:0046872">
    <property type="term" value="F:metal ion binding"/>
    <property type="evidence" value="ECO:0007669"/>
    <property type="project" value="UniProtKB-KW"/>
</dbReference>
<dbReference type="GO" id="GO:0005953">
    <property type="term" value="C:CAAX-protein geranylgeranyltransferase complex"/>
    <property type="evidence" value="ECO:0007669"/>
    <property type="project" value="TreeGrafter"/>
</dbReference>
<evidence type="ECO:0000256" key="4">
    <source>
        <dbReference type="ARBA" id="ARBA00022679"/>
    </source>
</evidence>
<evidence type="ECO:0000313" key="9">
    <source>
        <dbReference type="EMBL" id="OSX57247.1"/>
    </source>
</evidence>
<dbReference type="InterPro" id="IPR001330">
    <property type="entry name" value="Prenyltrans"/>
</dbReference>
<dbReference type="STRING" id="670580.A0A1X6MLC5"/>
<keyword evidence="7" id="KW-0862">Zinc</keyword>
<proteinExistence type="inferred from homology"/>
<dbReference type="SUPFAM" id="SSF48239">
    <property type="entry name" value="Terpenoid cyclases/Protein prenyltransferases"/>
    <property type="match status" value="1"/>
</dbReference>
<dbReference type="InterPro" id="IPR045089">
    <property type="entry name" value="PGGT1B-like"/>
</dbReference>
<dbReference type="Proteomes" id="UP000194127">
    <property type="component" value="Unassembled WGS sequence"/>
</dbReference>
<dbReference type="AlphaFoldDB" id="A0A1X6MLC5"/>
<dbReference type="GO" id="GO:0004662">
    <property type="term" value="F:CAAX-protein geranylgeranyltransferase activity"/>
    <property type="evidence" value="ECO:0007669"/>
    <property type="project" value="TreeGrafter"/>
</dbReference>
<comment type="cofactor">
    <cofactor evidence="1">
        <name>Zn(2+)</name>
        <dbReference type="ChEBI" id="CHEBI:29105"/>
    </cofactor>
</comment>